<dbReference type="InterPro" id="IPR002213">
    <property type="entry name" value="UDP_glucos_trans"/>
</dbReference>
<dbReference type="PANTHER" id="PTHR48049:SF91">
    <property type="entry name" value="UDP-GLYCOSYLTRANSFERASE 79B7-RELATED"/>
    <property type="match status" value="1"/>
</dbReference>
<reference evidence="5" key="1">
    <citation type="submission" date="2020-08" db="EMBL/GenBank/DDBJ databases">
        <authorList>
            <person name="Kalariya K.A."/>
        </authorList>
    </citation>
    <scope>NUCLEOTIDE SEQUENCE</scope>
</reference>
<evidence type="ECO:0000256" key="1">
    <source>
        <dbReference type="ARBA" id="ARBA00004935"/>
    </source>
</evidence>
<dbReference type="Pfam" id="PF00201">
    <property type="entry name" value="UDPGT"/>
    <property type="match status" value="1"/>
</dbReference>
<evidence type="ECO:0000256" key="2">
    <source>
        <dbReference type="ARBA" id="ARBA00009995"/>
    </source>
</evidence>
<dbReference type="EC" id="2.4.2.51" evidence="5"/>
<keyword evidence="3 5" id="KW-0328">Glycosyltransferase</keyword>
<dbReference type="GO" id="GO:0035251">
    <property type="term" value="F:UDP-glucosyltransferase activity"/>
    <property type="evidence" value="ECO:0007669"/>
    <property type="project" value="InterPro"/>
</dbReference>
<proteinExistence type="evidence at transcript level"/>
<dbReference type="FunFam" id="3.40.50.2000:FF:000087">
    <property type="entry name" value="Glycosyltransferase"/>
    <property type="match status" value="1"/>
</dbReference>
<evidence type="ECO:0000256" key="3">
    <source>
        <dbReference type="ARBA" id="ARBA00022676"/>
    </source>
</evidence>
<dbReference type="EMBL" id="MT900551">
    <property type="protein sequence ID" value="URX65368.1"/>
    <property type="molecule type" value="mRNA"/>
</dbReference>
<dbReference type="GO" id="GO:0009718">
    <property type="term" value="P:anthocyanin-containing compound biosynthetic process"/>
    <property type="evidence" value="ECO:0007669"/>
    <property type="project" value="UniProtKB-ARBA"/>
</dbReference>
<evidence type="ECO:0000256" key="4">
    <source>
        <dbReference type="ARBA" id="ARBA00022679"/>
    </source>
</evidence>
<comment type="similarity">
    <text evidence="2">Belongs to the UDP-glycosyltransferase family.</text>
</comment>
<dbReference type="InterPro" id="IPR050481">
    <property type="entry name" value="UDP-glycosyltransf_plant"/>
</dbReference>
<protein>
    <submittedName>
        <fullName evidence="5">Anthocyanidin 3-O-glucoside 2'''-O-xylosyltransferase</fullName>
        <ecNumber evidence="5">2.4.2.51</ecNumber>
    </submittedName>
</protein>
<sequence>MAEETSSKLEIAMFPWFAFGHFIPYMQLSNKFAEKGHQISFLLPTKASNQLNHLNLHPNLIKFHQLTVPQVEGLPPGTETVSYVPVHRHNLLALAMDLMRDQVKELLKKLNPDVVFYDFAYWIPELASEIGFKTVSFNVVSAAAIAYMIVPPRHVSKDRPFTDEELMHPPPGYPSSVLTRNKREAKELHTVLNREFGKGITFYDRIKTSLMKSDVISMRTCRELEGPFCDYLSSEYNKPVLLTGPLLPEPGKQSLENRWVKWLDAFEPGTVVFCAFGSQSYLEKDQFQELVLGFELTGKPFFVVLKPPVGAATVEEALPEGFENRTRGKGIVFEGWLQGLPYVLSHPSVGCFVNHCGFGSMWESLMSDTQIVLIPQLRDQKLITRLLVAEFKVAVEVEVEEDKNGWISKENLCRAINRVMDQDSEIRWLVKDNHTKLREIIGKPSFTSDYAERFIQNLGALCGPFAPDTKGYYTSPTYP</sequence>
<dbReference type="FunFam" id="3.40.50.2000:FF:000037">
    <property type="entry name" value="Glycosyltransferase"/>
    <property type="match status" value="1"/>
</dbReference>
<organism evidence="5">
    <name type="scientific">Gymnema sylvestre</name>
    <name type="common">Gurmar</name>
    <name type="synonym">Periploca sylvestris</name>
    <dbReference type="NCBI Taxonomy" id="4068"/>
    <lineage>
        <taxon>Eukaryota</taxon>
        <taxon>Viridiplantae</taxon>
        <taxon>Streptophyta</taxon>
        <taxon>Embryophyta</taxon>
        <taxon>Tracheophyta</taxon>
        <taxon>Spermatophyta</taxon>
        <taxon>Magnoliopsida</taxon>
        <taxon>eudicotyledons</taxon>
        <taxon>Gunneridae</taxon>
        <taxon>Pentapetalae</taxon>
        <taxon>asterids</taxon>
        <taxon>lamiids</taxon>
        <taxon>Gentianales</taxon>
        <taxon>Apocynaceae</taxon>
        <taxon>Asclepiadoideae</taxon>
        <taxon>Marsdenieae</taxon>
        <taxon>Gymnema</taxon>
    </lineage>
</organism>
<dbReference type="GO" id="GO:0102580">
    <property type="term" value="F:cyanidin 3-O-glucoside 2-O''-xylosyltransferase activity"/>
    <property type="evidence" value="ECO:0007669"/>
    <property type="project" value="UniProtKB-EC"/>
</dbReference>
<evidence type="ECO:0000313" key="5">
    <source>
        <dbReference type="EMBL" id="URX65368.1"/>
    </source>
</evidence>
<dbReference type="SUPFAM" id="SSF53756">
    <property type="entry name" value="UDP-Glycosyltransferase/glycogen phosphorylase"/>
    <property type="match status" value="1"/>
</dbReference>
<keyword evidence="4 5" id="KW-0808">Transferase</keyword>
<comment type="pathway">
    <text evidence="1">Pigment biosynthesis; anthocyanin biosynthesis.</text>
</comment>
<dbReference type="PANTHER" id="PTHR48049">
    <property type="entry name" value="GLYCOSYLTRANSFERASE"/>
    <property type="match status" value="1"/>
</dbReference>
<dbReference type="Gene3D" id="3.40.50.2000">
    <property type="entry name" value="Glycogen Phosphorylase B"/>
    <property type="match status" value="2"/>
</dbReference>
<name>A0AA49C3C2_GYMSY</name>
<dbReference type="CDD" id="cd03784">
    <property type="entry name" value="GT1_Gtf-like"/>
    <property type="match status" value="1"/>
</dbReference>
<dbReference type="AlphaFoldDB" id="A0AA49C3C2"/>
<accession>A0AA49C3C2</accession>